<gene>
    <name evidence="1" type="ORF">SAMN02745202_00707</name>
</gene>
<dbReference type="Proteomes" id="UP000190065">
    <property type="component" value="Unassembled WGS sequence"/>
</dbReference>
<accession>A0A1T4MDC9</accession>
<dbReference type="STRING" id="28136.SAMN02745202_00707"/>
<dbReference type="PANTHER" id="PTHR39337">
    <property type="entry name" value="BLR5642 PROTEIN"/>
    <property type="match status" value="1"/>
</dbReference>
<sequence length="192" mass="22181">MESSYLFSIGHGNKSIAEFIAELTQFDIQYLIDIRSKPYSKFYPWFNHYELKHAISETHQITYAYMGDVLGGLPKEDCGCYTDGKVDYSKLAQMDFFQKGLQRLVNAHQQGYKTCIMCSESDPCMCHRTKLIGEELRKLGITLQHIYRTKDGRVTLISQAQAMANVLNNDGRKTDLFHQNEEINLTSRKQYV</sequence>
<dbReference type="Pfam" id="PF04343">
    <property type="entry name" value="DUF488"/>
    <property type="match status" value="1"/>
</dbReference>
<protein>
    <recommendedName>
        <fullName evidence="3">DUF488 domain-containing protein</fullName>
    </recommendedName>
</protein>
<dbReference type="AlphaFoldDB" id="A0A1T4MDC9"/>
<proteinExistence type="predicted"/>
<evidence type="ECO:0000313" key="1">
    <source>
        <dbReference type="EMBL" id="SJZ64932.1"/>
    </source>
</evidence>
<dbReference type="PANTHER" id="PTHR39337:SF1">
    <property type="entry name" value="BLR5642 PROTEIN"/>
    <property type="match status" value="1"/>
</dbReference>
<evidence type="ECO:0000313" key="2">
    <source>
        <dbReference type="Proteomes" id="UP000190065"/>
    </source>
</evidence>
<dbReference type="eggNOG" id="COG5483">
    <property type="taxonomic scope" value="Bacteria"/>
</dbReference>
<reference evidence="1 2" key="1">
    <citation type="submission" date="2017-02" db="EMBL/GenBank/DDBJ databases">
        <authorList>
            <person name="Peterson S.W."/>
        </authorList>
    </citation>
    <scope>NUCLEOTIDE SEQUENCE [LARGE SCALE GENOMIC DNA]</scope>
    <source>
        <strain evidence="1 2">ATCC 43324</strain>
    </source>
</reference>
<evidence type="ECO:0008006" key="3">
    <source>
        <dbReference type="Google" id="ProtNLM"/>
    </source>
</evidence>
<organism evidence="1 2">
    <name type="scientific">Segatella oulorum</name>
    <dbReference type="NCBI Taxonomy" id="28136"/>
    <lineage>
        <taxon>Bacteria</taxon>
        <taxon>Pseudomonadati</taxon>
        <taxon>Bacteroidota</taxon>
        <taxon>Bacteroidia</taxon>
        <taxon>Bacteroidales</taxon>
        <taxon>Prevotellaceae</taxon>
        <taxon>Segatella</taxon>
    </lineage>
</organism>
<dbReference type="EMBL" id="FUXK01000006">
    <property type="protein sequence ID" value="SJZ64932.1"/>
    <property type="molecule type" value="Genomic_DNA"/>
</dbReference>
<dbReference type="RefSeq" id="WP_025070016.1">
    <property type="nucleotide sequence ID" value="NZ_FUXK01000006.1"/>
</dbReference>
<name>A0A1T4MDC9_9BACT</name>
<dbReference type="InterPro" id="IPR007438">
    <property type="entry name" value="DUF488"/>
</dbReference>